<dbReference type="Gene3D" id="3.30.70.250">
    <property type="entry name" value="Malonyl-CoA ACP transacylase, ACP-binding"/>
    <property type="match status" value="1"/>
</dbReference>
<dbReference type="EC" id="2.3.1.39" evidence="2 7"/>
<protein>
    <recommendedName>
        <fullName evidence="3 7">Malonyl CoA-acyl carrier protein transacylase</fullName>
        <ecNumber evidence="2 7">2.3.1.39</ecNumber>
    </recommendedName>
</protein>
<comment type="similarity">
    <text evidence="7">Belongs to the fabD family.</text>
</comment>
<sequence>MNNIAMVFPGQGSQKIGMLANLAQAYNLVEKTFLEASNVLGYDLWKLVQEGPSVKLNTTYHTQPAILAASFSIFKIWKEKSKKIPSLLAGHSLGEYSALVCAEVLNFSDAITLVELRGKLMQEAVPEGIGSMQVIIGLDPQSIMKICQESSRDQIVSPVNYNSPDQIVIAGHKEAVDRASLACKHSGAKLTLPLSVSVPAHCALMKPAAEKLSIALEKIDFHSPIFPVINNVDVVIETKPNAIRNALIRQLDHPIQWIEIIKFIKKKGITCLLEIGPGKTLTGLSKRTEPSLTLTAINDQDSLEKALEVQYEGGK</sequence>
<keyword evidence="5 7" id="KW-0012">Acyltransferase</keyword>
<dbReference type="GO" id="GO:0006633">
    <property type="term" value="P:fatty acid biosynthetic process"/>
    <property type="evidence" value="ECO:0007669"/>
    <property type="project" value="UniProtKB-UniPathway"/>
</dbReference>
<evidence type="ECO:0000313" key="11">
    <source>
        <dbReference type="Proteomes" id="UP000294364"/>
    </source>
</evidence>
<evidence type="ECO:0000259" key="9">
    <source>
        <dbReference type="SMART" id="SM00827"/>
    </source>
</evidence>
<evidence type="ECO:0000256" key="4">
    <source>
        <dbReference type="ARBA" id="ARBA00022679"/>
    </source>
</evidence>
<evidence type="ECO:0000256" key="1">
    <source>
        <dbReference type="ARBA" id="ARBA00005194"/>
    </source>
</evidence>
<dbReference type="InterPro" id="IPR024925">
    <property type="entry name" value="Malonyl_CoA-ACP_transAc"/>
</dbReference>
<dbReference type="SMART" id="SM00827">
    <property type="entry name" value="PKS_AT"/>
    <property type="match status" value="1"/>
</dbReference>
<dbReference type="UniPathway" id="UPA00094"/>
<evidence type="ECO:0000313" key="10">
    <source>
        <dbReference type="EMBL" id="VFP78860.1"/>
    </source>
</evidence>
<feature type="active site" evidence="8">
    <location>
        <position position="201"/>
    </location>
</feature>
<dbReference type="InterPro" id="IPR016036">
    <property type="entry name" value="Malonyl_transacylase_ACP-bd"/>
</dbReference>
<dbReference type="PANTHER" id="PTHR42681:SF1">
    <property type="entry name" value="MALONYL-COA-ACYL CARRIER PROTEIN TRANSACYLASE, MITOCHONDRIAL"/>
    <property type="match status" value="1"/>
</dbReference>
<dbReference type="GO" id="GO:0005829">
    <property type="term" value="C:cytosol"/>
    <property type="evidence" value="ECO:0007669"/>
    <property type="project" value="TreeGrafter"/>
</dbReference>
<dbReference type="PANTHER" id="PTHR42681">
    <property type="entry name" value="MALONYL-COA-ACYL CARRIER PROTEIN TRANSACYLASE, MITOCHONDRIAL"/>
    <property type="match status" value="1"/>
</dbReference>
<dbReference type="Gene3D" id="3.40.366.10">
    <property type="entry name" value="Malonyl-Coenzyme A Acyl Carrier Protein, domain 2"/>
    <property type="match status" value="1"/>
</dbReference>
<dbReference type="Pfam" id="PF00698">
    <property type="entry name" value="Acyl_transf_1"/>
    <property type="match status" value="1"/>
</dbReference>
<comment type="pathway">
    <text evidence="1">Lipid metabolism; fatty acid biosynthesis.</text>
</comment>
<evidence type="ECO:0000256" key="8">
    <source>
        <dbReference type="PIRSR" id="PIRSR000446-1"/>
    </source>
</evidence>
<keyword evidence="4 7" id="KW-0808">Transferase</keyword>
<dbReference type="InterPro" id="IPR004410">
    <property type="entry name" value="Malonyl_CoA-ACP_transAc_FabD"/>
</dbReference>
<accession>A0A451CZS5</accession>
<dbReference type="SUPFAM" id="SSF55048">
    <property type="entry name" value="Probable ACP-binding domain of malonyl-CoA ACP transacylase"/>
    <property type="match status" value="1"/>
</dbReference>
<dbReference type="EMBL" id="LR217698">
    <property type="protein sequence ID" value="VFP78860.1"/>
    <property type="molecule type" value="Genomic_DNA"/>
</dbReference>
<dbReference type="AlphaFoldDB" id="A0A451CZS5"/>
<evidence type="ECO:0000256" key="5">
    <source>
        <dbReference type="ARBA" id="ARBA00023315"/>
    </source>
</evidence>
<evidence type="ECO:0000256" key="7">
    <source>
        <dbReference type="PIRNR" id="PIRNR000446"/>
    </source>
</evidence>
<evidence type="ECO:0000256" key="6">
    <source>
        <dbReference type="ARBA" id="ARBA00048462"/>
    </source>
</evidence>
<reference evidence="10 11" key="1">
    <citation type="submission" date="2019-02" db="EMBL/GenBank/DDBJ databases">
        <authorList>
            <person name="Manzano-Marin A."/>
            <person name="Manzano-Marin A."/>
        </authorList>
    </citation>
    <scope>NUCLEOTIDE SEQUENCE [LARGE SCALE GENOMIC DNA]</scope>
    <source>
        <strain evidence="10 11">ErCicurtihirsuta</strain>
    </source>
</reference>
<dbReference type="SUPFAM" id="SSF52151">
    <property type="entry name" value="FabD/lysophospholipase-like"/>
    <property type="match status" value="1"/>
</dbReference>
<evidence type="ECO:0000256" key="3">
    <source>
        <dbReference type="ARBA" id="ARBA00018953"/>
    </source>
</evidence>
<dbReference type="PIRSF" id="PIRSF000446">
    <property type="entry name" value="Mct"/>
    <property type="match status" value="1"/>
</dbReference>
<comment type="catalytic activity">
    <reaction evidence="6 7">
        <text>holo-[ACP] + malonyl-CoA = malonyl-[ACP] + CoA</text>
        <dbReference type="Rhea" id="RHEA:41792"/>
        <dbReference type="Rhea" id="RHEA-COMP:9623"/>
        <dbReference type="Rhea" id="RHEA-COMP:9685"/>
        <dbReference type="ChEBI" id="CHEBI:57287"/>
        <dbReference type="ChEBI" id="CHEBI:57384"/>
        <dbReference type="ChEBI" id="CHEBI:64479"/>
        <dbReference type="ChEBI" id="CHEBI:78449"/>
        <dbReference type="EC" id="2.3.1.39"/>
    </reaction>
</comment>
<dbReference type="Proteomes" id="UP000294364">
    <property type="component" value="Chromosome"/>
</dbReference>
<dbReference type="InterPro" id="IPR014043">
    <property type="entry name" value="Acyl_transferase_dom"/>
</dbReference>
<feature type="active site" evidence="8">
    <location>
        <position position="92"/>
    </location>
</feature>
<gene>
    <name evidence="10" type="primary">fabD</name>
    <name evidence="10" type="ORF">ERCICURT3053_502</name>
</gene>
<name>A0A451CZS5_9GAMM</name>
<dbReference type="FunFam" id="3.30.70.250:FF:000001">
    <property type="entry name" value="Malonyl CoA-acyl carrier protein transacylase"/>
    <property type="match status" value="1"/>
</dbReference>
<dbReference type="GO" id="GO:0004314">
    <property type="term" value="F:[acyl-carrier-protein] S-malonyltransferase activity"/>
    <property type="evidence" value="ECO:0007669"/>
    <property type="project" value="UniProtKB-EC"/>
</dbReference>
<organism evidence="10 11">
    <name type="scientific">Candidatus Erwinia haradaeae</name>
    <dbReference type="NCBI Taxonomy" id="1922217"/>
    <lineage>
        <taxon>Bacteria</taxon>
        <taxon>Pseudomonadati</taxon>
        <taxon>Pseudomonadota</taxon>
        <taxon>Gammaproteobacteria</taxon>
        <taxon>Enterobacterales</taxon>
        <taxon>Erwiniaceae</taxon>
        <taxon>Erwinia</taxon>
    </lineage>
</organism>
<proteinExistence type="inferred from homology"/>
<feature type="domain" description="Malonyl-CoA:ACP transacylase (MAT)" evidence="9">
    <location>
        <begin position="7"/>
        <end position="307"/>
    </location>
</feature>
<evidence type="ECO:0000256" key="2">
    <source>
        <dbReference type="ARBA" id="ARBA00013258"/>
    </source>
</evidence>
<dbReference type="InterPro" id="IPR050858">
    <property type="entry name" value="Mal-CoA-ACP_Trans/PKS_FabD"/>
</dbReference>
<dbReference type="InterPro" id="IPR016035">
    <property type="entry name" value="Acyl_Trfase/lysoPLipase"/>
</dbReference>
<dbReference type="NCBIfam" id="TIGR00128">
    <property type="entry name" value="fabD"/>
    <property type="match status" value="1"/>
</dbReference>
<dbReference type="InterPro" id="IPR001227">
    <property type="entry name" value="Ac_transferase_dom_sf"/>
</dbReference>